<dbReference type="RefSeq" id="WP_050521405.1">
    <property type="nucleotide sequence ID" value="NZ_FOCO01000001.1"/>
</dbReference>
<sequence length="300" mass="29958">MKFNLILPLGVAALLPCALFAQTFDGSVTVGYGLSDISGLGTLHTPSIDGRFGYDLGNGLKFGADISGVRGSKNGLTGNVSALSAGVFAAYGFGNGVSLGAYGETASVDATGLTSDVSVHSYGLLGGYDVDQVKVTGFLGKSNTSPNLAAGTDITDLGIAGRFQVSDQVTLGGSFARSTVSNGGASLGLNALGLAGSFRANESWTVFGGLTDASISNVAGITTFGLGASYDMSGSLRQGSAVSLEFARSNVGGVGNINTLRIGLSVPLGATSNAVPLNSVAETAMNPRRNTVATGVLSTF</sequence>
<name>A0A1H8AJD2_9RHOB</name>
<keyword evidence="1" id="KW-0732">Signal</keyword>
<accession>A0A1H8AJD2</accession>
<reference evidence="2 3" key="1">
    <citation type="submission" date="2016-10" db="EMBL/GenBank/DDBJ databases">
        <authorList>
            <person name="de Groot N.N."/>
        </authorList>
    </citation>
    <scope>NUCLEOTIDE SEQUENCE [LARGE SCALE GENOMIC DNA]</scope>
    <source>
        <strain evidence="2 3">CGMCC 1.10836</strain>
    </source>
</reference>
<dbReference type="STRING" id="1077947.SAMN05216227_1001136"/>
<evidence type="ECO:0000313" key="3">
    <source>
        <dbReference type="Proteomes" id="UP000183002"/>
    </source>
</evidence>
<dbReference type="Proteomes" id="UP000183002">
    <property type="component" value="Unassembled WGS sequence"/>
</dbReference>
<gene>
    <name evidence="2" type="ORF">SAMN05216227_1001136</name>
</gene>
<evidence type="ECO:0000256" key="1">
    <source>
        <dbReference type="SAM" id="SignalP"/>
    </source>
</evidence>
<dbReference type="EMBL" id="FOCO01000001">
    <property type="protein sequence ID" value="SEM70074.1"/>
    <property type="molecule type" value="Genomic_DNA"/>
</dbReference>
<protein>
    <recommendedName>
        <fullName evidence="4">Porin</fullName>
    </recommendedName>
</protein>
<keyword evidence="3" id="KW-1185">Reference proteome</keyword>
<organism evidence="2 3">
    <name type="scientific">Pseudorhodobacter antarcticus</name>
    <dbReference type="NCBI Taxonomy" id="1077947"/>
    <lineage>
        <taxon>Bacteria</taxon>
        <taxon>Pseudomonadati</taxon>
        <taxon>Pseudomonadota</taxon>
        <taxon>Alphaproteobacteria</taxon>
        <taxon>Rhodobacterales</taxon>
        <taxon>Paracoccaceae</taxon>
        <taxon>Pseudorhodobacter</taxon>
    </lineage>
</organism>
<proteinExistence type="predicted"/>
<feature type="chain" id="PRO_5010253026" description="Porin" evidence="1">
    <location>
        <begin position="24"/>
        <end position="300"/>
    </location>
</feature>
<dbReference type="AlphaFoldDB" id="A0A1H8AJD2"/>
<feature type="signal peptide" evidence="1">
    <location>
        <begin position="1"/>
        <end position="23"/>
    </location>
</feature>
<evidence type="ECO:0008006" key="4">
    <source>
        <dbReference type="Google" id="ProtNLM"/>
    </source>
</evidence>
<dbReference type="SUPFAM" id="SSF56935">
    <property type="entry name" value="Porins"/>
    <property type="match status" value="1"/>
</dbReference>
<dbReference type="OrthoDB" id="7737345at2"/>
<evidence type="ECO:0000313" key="2">
    <source>
        <dbReference type="EMBL" id="SEM70074.1"/>
    </source>
</evidence>